<evidence type="ECO:0000313" key="3">
    <source>
        <dbReference type="EMBL" id="KAK1534478.1"/>
    </source>
</evidence>
<organism evidence="3 4">
    <name type="scientific">Colletotrichum costaricense</name>
    <dbReference type="NCBI Taxonomy" id="1209916"/>
    <lineage>
        <taxon>Eukaryota</taxon>
        <taxon>Fungi</taxon>
        <taxon>Dikarya</taxon>
        <taxon>Ascomycota</taxon>
        <taxon>Pezizomycotina</taxon>
        <taxon>Sordariomycetes</taxon>
        <taxon>Hypocreomycetidae</taxon>
        <taxon>Glomerellales</taxon>
        <taxon>Glomerellaceae</taxon>
        <taxon>Colletotrichum</taxon>
        <taxon>Colletotrichum acutatum species complex</taxon>
    </lineage>
</organism>
<keyword evidence="1" id="KW-0862">Zinc</keyword>
<dbReference type="PROSITE" id="PS00028">
    <property type="entry name" value="ZINC_FINGER_C2H2_1"/>
    <property type="match status" value="1"/>
</dbReference>
<evidence type="ECO:0000256" key="1">
    <source>
        <dbReference type="PROSITE-ProRule" id="PRU00042"/>
    </source>
</evidence>
<dbReference type="InterPro" id="IPR013087">
    <property type="entry name" value="Znf_C2H2_type"/>
</dbReference>
<dbReference type="GeneID" id="85334963"/>
<gene>
    <name evidence="3" type="ORF">CCOS01_03230</name>
</gene>
<dbReference type="EMBL" id="MOOE01000003">
    <property type="protein sequence ID" value="KAK1534478.1"/>
    <property type="molecule type" value="Genomic_DNA"/>
</dbReference>
<accession>A0AAI9Z4X9</accession>
<dbReference type="Proteomes" id="UP001240678">
    <property type="component" value="Unassembled WGS sequence"/>
</dbReference>
<evidence type="ECO:0000259" key="2">
    <source>
        <dbReference type="PROSITE" id="PS50157"/>
    </source>
</evidence>
<name>A0AAI9Z4X9_9PEZI</name>
<comment type="caution">
    <text evidence="3">The sequence shown here is derived from an EMBL/GenBank/DDBJ whole genome shotgun (WGS) entry which is preliminary data.</text>
</comment>
<dbReference type="RefSeq" id="XP_060317681.1">
    <property type="nucleotide sequence ID" value="XM_060451416.1"/>
</dbReference>
<evidence type="ECO:0000313" key="4">
    <source>
        <dbReference type="Proteomes" id="UP001240678"/>
    </source>
</evidence>
<proteinExistence type="predicted"/>
<keyword evidence="1" id="KW-0479">Metal-binding</keyword>
<feature type="domain" description="C2H2-type" evidence="2">
    <location>
        <begin position="343"/>
        <end position="372"/>
    </location>
</feature>
<dbReference type="GO" id="GO:0008270">
    <property type="term" value="F:zinc ion binding"/>
    <property type="evidence" value="ECO:0007669"/>
    <property type="project" value="UniProtKB-KW"/>
</dbReference>
<dbReference type="InterPro" id="IPR058925">
    <property type="entry name" value="zf-C2H2_AcuF"/>
</dbReference>
<keyword evidence="4" id="KW-1185">Reference proteome</keyword>
<dbReference type="AlphaFoldDB" id="A0AAI9Z4X9"/>
<reference evidence="3 4" key="1">
    <citation type="submission" date="2016-10" db="EMBL/GenBank/DDBJ databases">
        <title>The genome sequence of Colletotrichum fioriniae PJ7.</title>
        <authorList>
            <person name="Baroncelli R."/>
        </authorList>
    </citation>
    <scope>NUCLEOTIDE SEQUENCE [LARGE SCALE GENOMIC DNA]</scope>
    <source>
        <strain evidence="3 4">IMI 309622</strain>
    </source>
</reference>
<dbReference type="PANTHER" id="PTHR35391">
    <property type="entry name" value="C2H2-TYPE DOMAIN-CONTAINING PROTEIN-RELATED"/>
    <property type="match status" value="1"/>
</dbReference>
<dbReference type="PROSITE" id="PS50157">
    <property type="entry name" value="ZINC_FINGER_C2H2_2"/>
    <property type="match status" value="1"/>
</dbReference>
<protein>
    <recommendedName>
        <fullName evidence="2">C2H2-type domain-containing protein</fullName>
    </recommendedName>
</protein>
<keyword evidence="1" id="KW-0863">Zinc-finger</keyword>
<dbReference type="PANTHER" id="PTHR35391:SF7">
    <property type="entry name" value="C2H2-TYPE DOMAIN-CONTAINING PROTEIN"/>
    <property type="match status" value="1"/>
</dbReference>
<dbReference type="Pfam" id="PF26082">
    <property type="entry name" value="zf-C2H2_AcuF"/>
    <property type="match status" value="1"/>
</dbReference>
<sequence length="488" mass="55909">MVESIASLVSRAEAQFSHLLNIDLSPGTGLLVFKFPKAKPTLADEQAILKVWAKIHEIHNTNSLSLECRLRNDSKLRDHVRQLLKSLLDILERIRKAFKDLWSAPVHLDSIVDDDPDISADIKVFVEQVPDIVDCLTRLNDTIKDPCQWDRYLSYHTDTSAFEALATQHVVTKFEGIQAYLAQRLGTAISRRRQHIEYRKAHQERLLHCVDGQMGHNMMEVPQDPAASFIPDHLNQVSQTNIYQDSSSEDAIGSVTFQNSTSAGAQRSSSILDMPKEARGGPFVCQLCYTLVDIRDDITWRQHVYEDLQPYNCLEEDCEAADRNLATSDEWMKHMRKHHFILFYCIFRCGCTFSSASECSTHLKTQHSDDLSYFPNGYTDSMIRSFPMDDEMELSCPFCFDNMPLMDYENHVGKHQQELALFAIPDTDDWTKDKVKLRWWSRLWTEDNLSWYKDHASIAITSLGLKKVSKFLFGSGPGYSGNTMQAYS</sequence>